<feature type="transmembrane region" description="Helical" evidence="7">
    <location>
        <begin position="355"/>
        <end position="378"/>
    </location>
</feature>
<dbReference type="PRINTS" id="PR01537">
    <property type="entry name" value="INTRLKN1R1F"/>
</dbReference>
<dbReference type="PROSITE" id="PS50104">
    <property type="entry name" value="TIR"/>
    <property type="match status" value="1"/>
</dbReference>
<proteinExistence type="inferred from homology"/>
<dbReference type="InterPro" id="IPR015621">
    <property type="entry name" value="IL-1_rcpt_fam"/>
</dbReference>
<evidence type="ECO:0000256" key="3">
    <source>
        <dbReference type="ARBA" id="ARBA00023027"/>
    </source>
</evidence>
<feature type="domain" description="TIR" evidence="8">
    <location>
        <begin position="403"/>
        <end position="557"/>
    </location>
</feature>
<evidence type="ECO:0000256" key="6">
    <source>
        <dbReference type="ARBA" id="ARBA00023319"/>
    </source>
</evidence>
<evidence type="ECO:0000313" key="11">
    <source>
        <dbReference type="Proteomes" id="UP001557470"/>
    </source>
</evidence>
<feature type="domain" description="Ig-like" evidence="9">
    <location>
        <begin position="167"/>
        <end position="226"/>
    </location>
</feature>
<dbReference type="InterPro" id="IPR036179">
    <property type="entry name" value="Ig-like_dom_sf"/>
</dbReference>
<dbReference type="AlphaFoldDB" id="A0ABD0XK18"/>
<dbReference type="SUPFAM" id="SSF48726">
    <property type="entry name" value="Immunoglobulin"/>
    <property type="match status" value="2"/>
</dbReference>
<keyword evidence="7" id="KW-0472">Membrane</keyword>
<dbReference type="EMBL" id="JAGEUA010000001">
    <property type="protein sequence ID" value="KAL1021776.1"/>
    <property type="molecule type" value="Genomic_DNA"/>
</dbReference>
<dbReference type="PROSITE" id="PS50835">
    <property type="entry name" value="IG_LIKE"/>
    <property type="match status" value="2"/>
</dbReference>
<sequence length="573" mass="64369">MCHLAPRSIAQVFFRRTIIHKKILKKMKTLFMVLLLSATKELMKTDLLCDASSCQACGQTKVTNLYIREGEMAVLKFEKLWFYRNKYSNVSLVWNNTRPGMWKSEDTIIILKVSPSDQGIYYCSLINSSGQTLKTLGFNISVYSGKCYTDLAVYSSTCVQDESCNKLECRDGRIPMIFKVVNSTWYKNCDTALNSSFNDGYLQSATVSDSGNYTCTSYYTNNSNLSDGQVFTISRTTERTVKLVNPSFDPKIIKPQDGDVIEVDLGSIVVVACRAKLGDTFGVLFWLENGSFVETNETLQVFYNRSKESGLEVASLVIKHVSGEHLNRNYTCKVQSPVGTVHSSIAFKLRSPVQFHILVLCVVGLFVGTVVVVTVVYIKLKLDIVLFLRDDLGLHRHNVSDGKCYDAYVLCYKSNTGSGVSEEDRLQIENVLEEEFGYSLCLFNRDVLPGEAVADAVLACIEKSRRLILVPSDLGLEPMQDSQYGLLTGLHAALVERQIRMVLIQTETGSHSQQNLELDMVPEALHQLVRSGHRVTWRGSHSQGLSSSFWKELRYHMPARMRQGPPSDQKTLL</sequence>
<evidence type="ECO:0000256" key="2">
    <source>
        <dbReference type="ARBA" id="ARBA00022801"/>
    </source>
</evidence>
<dbReference type="InterPro" id="IPR003599">
    <property type="entry name" value="Ig_sub"/>
</dbReference>
<dbReference type="InterPro" id="IPR007110">
    <property type="entry name" value="Ig-like_dom"/>
</dbReference>
<evidence type="ECO:0000256" key="5">
    <source>
        <dbReference type="ARBA" id="ARBA00023180"/>
    </source>
</evidence>
<feature type="domain" description="Ig-like" evidence="9">
    <location>
        <begin position="250"/>
        <end position="346"/>
    </location>
</feature>
<evidence type="ECO:0000313" key="10">
    <source>
        <dbReference type="EMBL" id="KAL1021776.1"/>
    </source>
</evidence>
<dbReference type="SUPFAM" id="SSF52200">
    <property type="entry name" value="Toll/Interleukin receptor TIR domain"/>
    <property type="match status" value="1"/>
</dbReference>
<dbReference type="Gene3D" id="3.40.50.10140">
    <property type="entry name" value="Toll/interleukin-1 receptor homology (TIR) domain"/>
    <property type="match status" value="1"/>
</dbReference>
<organism evidence="10 11">
    <name type="scientific">Umbra pygmaea</name>
    <name type="common">Eastern mudminnow</name>
    <dbReference type="NCBI Taxonomy" id="75934"/>
    <lineage>
        <taxon>Eukaryota</taxon>
        <taxon>Metazoa</taxon>
        <taxon>Chordata</taxon>
        <taxon>Craniata</taxon>
        <taxon>Vertebrata</taxon>
        <taxon>Euteleostomi</taxon>
        <taxon>Actinopterygii</taxon>
        <taxon>Neopterygii</taxon>
        <taxon>Teleostei</taxon>
        <taxon>Protacanthopterygii</taxon>
        <taxon>Esociformes</taxon>
        <taxon>Umbridae</taxon>
        <taxon>Umbra</taxon>
    </lineage>
</organism>
<keyword evidence="5" id="KW-0325">Glycoprotein</keyword>
<keyword evidence="7" id="KW-0812">Transmembrane</keyword>
<dbReference type="PANTHER" id="PTHR11890">
    <property type="entry name" value="INTERLEUKIN-1 RECEPTOR FAMILY MEMBER"/>
    <property type="match status" value="1"/>
</dbReference>
<dbReference type="InterPro" id="IPR013783">
    <property type="entry name" value="Ig-like_fold"/>
</dbReference>
<dbReference type="GO" id="GO:0016787">
    <property type="term" value="F:hydrolase activity"/>
    <property type="evidence" value="ECO:0007669"/>
    <property type="project" value="UniProtKB-KW"/>
</dbReference>
<evidence type="ECO:0000259" key="8">
    <source>
        <dbReference type="PROSITE" id="PS50104"/>
    </source>
</evidence>
<evidence type="ECO:0000256" key="1">
    <source>
        <dbReference type="ARBA" id="ARBA00009752"/>
    </source>
</evidence>
<accession>A0ABD0XK18</accession>
<dbReference type="InterPro" id="IPR035897">
    <property type="entry name" value="Toll_tir_struct_dom_sf"/>
</dbReference>
<keyword evidence="7" id="KW-1133">Transmembrane helix</keyword>
<gene>
    <name evidence="10" type="ORF">UPYG_G00017800</name>
</gene>
<dbReference type="SMART" id="SM00409">
    <property type="entry name" value="IG"/>
    <property type="match status" value="3"/>
</dbReference>
<keyword evidence="2" id="KW-0378">Hydrolase</keyword>
<dbReference type="Pfam" id="PF01582">
    <property type="entry name" value="TIR"/>
    <property type="match status" value="1"/>
</dbReference>
<comment type="similarity">
    <text evidence="1">Belongs to the interleukin-1 receptor family.</text>
</comment>
<keyword evidence="6" id="KW-0393">Immunoglobulin domain</keyword>
<dbReference type="PANTHER" id="PTHR11890:SF6">
    <property type="entry name" value="INTERLEUKIN-18 RECEPTOR 1"/>
    <property type="match status" value="1"/>
</dbReference>
<dbReference type="Proteomes" id="UP001557470">
    <property type="component" value="Unassembled WGS sequence"/>
</dbReference>
<evidence type="ECO:0000256" key="7">
    <source>
        <dbReference type="SAM" id="Phobius"/>
    </source>
</evidence>
<keyword evidence="3" id="KW-0520">NAD</keyword>
<comment type="caution">
    <text evidence="10">The sequence shown here is derived from an EMBL/GenBank/DDBJ whole genome shotgun (WGS) entry which is preliminary data.</text>
</comment>
<keyword evidence="11" id="KW-1185">Reference proteome</keyword>
<keyword evidence="4" id="KW-1015">Disulfide bond</keyword>
<dbReference type="SMART" id="SM00255">
    <property type="entry name" value="TIR"/>
    <property type="match status" value="1"/>
</dbReference>
<name>A0ABD0XK18_UMBPY</name>
<dbReference type="InterPro" id="IPR000157">
    <property type="entry name" value="TIR_dom"/>
</dbReference>
<evidence type="ECO:0000259" key="9">
    <source>
        <dbReference type="PROSITE" id="PS50835"/>
    </source>
</evidence>
<evidence type="ECO:0000256" key="4">
    <source>
        <dbReference type="ARBA" id="ARBA00023157"/>
    </source>
</evidence>
<reference evidence="10 11" key="1">
    <citation type="submission" date="2024-06" db="EMBL/GenBank/DDBJ databases">
        <authorList>
            <person name="Pan Q."/>
            <person name="Wen M."/>
            <person name="Jouanno E."/>
            <person name="Zahm M."/>
            <person name="Klopp C."/>
            <person name="Cabau C."/>
            <person name="Louis A."/>
            <person name="Berthelot C."/>
            <person name="Parey E."/>
            <person name="Roest Crollius H."/>
            <person name="Montfort J."/>
            <person name="Robinson-Rechavi M."/>
            <person name="Bouchez O."/>
            <person name="Lampietro C."/>
            <person name="Lopez Roques C."/>
            <person name="Donnadieu C."/>
            <person name="Postlethwait J."/>
            <person name="Bobe J."/>
            <person name="Verreycken H."/>
            <person name="Guiguen Y."/>
        </authorList>
    </citation>
    <scope>NUCLEOTIDE SEQUENCE [LARGE SCALE GENOMIC DNA]</scope>
    <source>
        <strain evidence="10">Up_M1</strain>
        <tissue evidence="10">Testis</tissue>
    </source>
</reference>
<dbReference type="Gene3D" id="2.60.40.10">
    <property type="entry name" value="Immunoglobulins"/>
    <property type="match status" value="3"/>
</dbReference>
<protein>
    <submittedName>
        <fullName evidence="10">Uncharacterized protein</fullName>
    </submittedName>
</protein>